<keyword evidence="1" id="KW-1185">Reference proteome</keyword>
<dbReference type="Proteomes" id="UP000095283">
    <property type="component" value="Unplaced"/>
</dbReference>
<sequence>MPKQRLGGLPYLKTSLKFNWNSSENVDSNELSSIMLKLFDFLKLNGFSVPKNDCLSPSNDVLCVDDFSNSQASIGLQSTLDAMFDSSACCVFFDADSIRPSAVASALGLYSINCSETTSVYCIPGLIHQISLSLNRKSEAIALKQCPHDLLAELKSSLSPVGIMQSKKLFLICVLSLVVVLSDFAAVKSATIQLVDGIHAALSSIKAHKFKKMYVYIAKLVV</sequence>
<evidence type="ECO:0000313" key="2">
    <source>
        <dbReference type="WBParaSite" id="Hba_12247"/>
    </source>
</evidence>
<name>A0A1I7X496_HETBA</name>
<protein>
    <submittedName>
        <fullName evidence="2">SPARK domain-containing protein</fullName>
    </submittedName>
</protein>
<organism evidence="1 2">
    <name type="scientific">Heterorhabditis bacteriophora</name>
    <name type="common">Entomopathogenic nematode worm</name>
    <dbReference type="NCBI Taxonomy" id="37862"/>
    <lineage>
        <taxon>Eukaryota</taxon>
        <taxon>Metazoa</taxon>
        <taxon>Ecdysozoa</taxon>
        <taxon>Nematoda</taxon>
        <taxon>Chromadorea</taxon>
        <taxon>Rhabditida</taxon>
        <taxon>Rhabditina</taxon>
        <taxon>Rhabditomorpha</taxon>
        <taxon>Strongyloidea</taxon>
        <taxon>Heterorhabditidae</taxon>
        <taxon>Heterorhabditis</taxon>
    </lineage>
</organism>
<evidence type="ECO:0000313" key="1">
    <source>
        <dbReference type="Proteomes" id="UP000095283"/>
    </source>
</evidence>
<dbReference type="WBParaSite" id="Hba_12247">
    <property type="protein sequence ID" value="Hba_12247"/>
    <property type="gene ID" value="Hba_12247"/>
</dbReference>
<reference evidence="2" key="1">
    <citation type="submission" date="2016-11" db="UniProtKB">
        <authorList>
            <consortium name="WormBaseParasite"/>
        </authorList>
    </citation>
    <scope>IDENTIFICATION</scope>
</reference>
<accession>A0A1I7X496</accession>
<proteinExistence type="predicted"/>
<dbReference type="AlphaFoldDB" id="A0A1I7X496"/>